<comment type="caution">
    <text evidence="2">The sequence shown here is derived from an EMBL/GenBank/DDBJ whole genome shotgun (WGS) entry which is preliminary data.</text>
</comment>
<evidence type="ECO:0000313" key="3">
    <source>
        <dbReference type="Proteomes" id="UP001642464"/>
    </source>
</evidence>
<organism evidence="2 3">
    <name type="scientific">Durusdinium trenchii</name>
    <dbReference type="NCBI Taxonomy" id="1381693"/>
    <lineage>
        <taxon>Eukaryota</taxon>
        <taxon>Sar</taxon>
        <taxon>Alveolata</taxon>
        <taxon>Dinophyceae</taxon>
        <taxon>Suessiales</taxon>
        <taxon>Symbiodiniaceae</taxon>
        <taxon>Durusdinium</taxon>
    </lineage>
</organism>
<dbReference type="SUPFAM" id="SSF54648">
    <property type="entry name" value="DLC"/>
    <property type="match status" value="1"/>
</dbReference>
<proteinExistence type="inferred from homology"/>
<dbReference type="PANTHER" id="PTHR11886:SF35">
    <property type="entry name" value="DYNEIN LIGHT CHAIN"/>
    <property type="match status" value="1"/>
</dbReference>
<keyword evidence="1" id="KW-0206">Cytoskeleton</keyword>
<dbReference type="Gene3D" id="3.30.740.10">
    <property type="entry name" value="Protein Inhibitor Of Neuronal Nitric Oxide Synthase"/>
    <property type="match status" value="1"/>
</dbReference>
<dbReference type="InterPro" id="IPR037177">
    <property type="entry name" value="DLC_sf"/>
</dbReference>
<dbReference type="Pfam" id="PF01221">
    <property type="entry name" value="Dynein_light"/>
    <property type="match status" value="1"/>
</dbReference>
<name>A0ABP0HKI7_9DINO</name>
<dbReference type="Proteomes" id="UP001642464">
    <property type="component" value="Unassembled WGS sequence"/>
</dbReference>
<dbReference type="EMBL" id="CAXAMM010001091">
    <property type="protein sequence ID" value="CAK8990317.1"/>
    <property type="molecule type" value="Genomic_DNA"/>
</dbReference>
<dbReference type="InterPro" id="IPR001372">
    <property type="entry name" value="Dynein_light_chain_typ-1/2"/>
</dbReference>
<keyword evidence="3" id="KW-1185">Reference proteome</keyword>
<gene>
    <name evidence="2" type="ORF">SCF082_LOCUS2167</name>
</gene>
<keyword evidence="2" id="KW-0969">Cilium</keyword>
<sequence length="128" mass="14592">MGNSRIICSFFSSLFARRRADVGHGTWVAQLTRAAQGQNAKEVPELPKPEMHIVDMSKAEVDFAIEVAKKGIISLFKNERRSFCEVAQFIKKEFDKTFSGAWHVFVGKHFGAWVTYEAHKLVYFHIGQ</sequence>
<keyword evidence="2" id="KW-0966">Cell projection</keyword>
<protein>
    <recommendedName>
        <fullName evidence="1">Dynein light chain</fullName>
    </recommendedName>
</protein>
<keyword evidence="1" id="KW-0505">Motor protein</keyword>
<evidence type="ECO:0000313" key="2">
    <source>
        <dbReference type="EMBL" id="CAK8990317.1"/>
    </source>
</evidence>
<reference evidence="2 3" key="1">
    <citation type="submission" date="2024-02" db="EMBL/GenBank/DDBJ databases">
        <authorList>
            <person name="Chen Y."/>
            <person name="Shah S."/>
            <person name="Dougan E. K."/>
            <person name="Thang M."/>
            <person name="Chan C."/>
        </authorList>
    </citation>
    <scope>NUCLEOTIDE SEQUENCE [LARGE SCALE GENOMIC DNA]</scope>
</reference>
<keyword evidence="2" id="KW-0282">Flagellum</keyword>
<dbReference type="SMART" id="SM01375">
    <property type="entry name" value="Dynein_light"/>
    <property type="match status" value="1"/>
</dbReference>
<keyword evidence="1" id="KW-0963">Cytoplasm</keyword>
<feature type="non-terminal residue" evidence="2">
    <location>
        <position position="128"/>
    </location>
</feature>
<keyword evidence="1" id="KW-0243">Dynein</keyword>
<dbReference type="PANTHER" id="PTHR11886">
    <property type="entry name" value="DYNEIN LIGHT CHAIN"/>
    <property type="match status" value="1"/>
</dbReference>
<comment type="subcellular location">
    <subcellularLocation>
        <location evidence="1">Cytoplasm</location>
        <location evidence="1">Cytoskeleton</location>
    </subcellularLocation>
</comment>
<evidence type="ECO:0000256" key="1">
    <source>
        <dbReference type="RuleBase" id="RU365010"/>
    </source>
</evidence>
<comment type="similarity">
    <text evidence="1">Belongs to the dynein light chain family.</text>
</comment>
<keyword evidence="1" id="KW-0493">Microtubule</keyword>
<accession>A0ABP0HKI7</accession>